<dbReference type="GO" id="GO:0008237">
    <property type="term" value="F:metallopeptidase activity"/>
    <property type="evidence" value="ECO:0007669"/>
    <property type="project" value="UniProtKB-KW"/>
</dbReference>
<feature type="transmembrane region" description="Helical" evidence="1">
    <location>
        <begin position="79"/>
        <end position="97"/>
    </location>
</feature>
<feature type="domain" description="CAAX prenyl protease 2/Lysostaphin resistance protein A-like" evidence="2">
    <location>
        <begin position="129"/>
        <end position="220"/>
    </location>
</feature>
<dbReference type="EMBL" id="JAPFQP010000001">
    <property type="protein sequence ID" value="MCX2718029.1"/>
    <property type="molecule type" value="Genomic_DNA"/>
</dbReference>
<dbReference type="RefSeq" id="WP_266009979.1">
    <property type="nucleotide sequence ID" value="NZ_JAPFQP010000001.1"/>
</dbReference>
<dbReference type="Pfam" id="PF02517">
    <property type="entry name" value="Rce1-like"/>
    <property type="match status" value="1"/>
</dbReference>
<keyword evidence="3" id="KW-0482">Metalloprotease</keyword>
<keyword evidence="1" id="KW-1133">Transmembrane helix</keyword>
<evidence type="ECO:0000313" key="3">
    <source>
        <dbReference type="EMBL" id="MCX2718029.1"/>
    </source>
</evidence>
<accession>A0AAE3MJJ4</accession>
<name>A0AAE3MJJ4_9FLAO</name>
<sequence length="233" mass="26622">MNKVNKLKSFIALSIIVFIPFGLMLWIRNHQSTGFASIELITYPLLFGGLSITILILLKKYFLKEKLADLNSGLGNWTTDIVWGILLTLIYFGLFYIERLTLANILEFNSNVELLGLMLDMRESPLLLLIWFGPVLWIGIALYEELIRVFLLTSLWKWSEHIIWNLLVILLSAIIIGLAHWSQGPYGVVTIGIKGLVSGYFFYSKKRLMPLVYAHVLYDGIQVALLLLTYPDP</sequence>
<gene>
    <name evidence="3" type="ORF">OO016_00320</name>
</gene>
<dbReference type="Proteomes" id="UP001207116">
    <property type="component" value="Unassembled WGS sequence"/>
</dbReference>
<feature type="transmembrane region" description="Helical" evidence="1">
    <location>
        <begin position="124"/>
        <end position="142"/>
    </location>
</feature>
<feature type="transmembrane region" description="Helical" evidence="1">
    <location>
        <begin position="186"/>
        <end position="203"/>
    </location>
</feature>
<feature type="transmembrane region" description="Helical" evidence="1">
    <location>
        <begin position="7"/>
        <end position="28"/>
    </location>
</feature>
<keyword evidence="3" id="KW-0645">Protease</keyword>
<feature type="transmembrane region" description="Helical" evidence="1">
    <location>
        <begin position="210"/>
        <end position="230"/>
    </location>
</feature>
<organism evidence="3 4">
    <name type="scientific">Lentiprolixibacter aurantiacus</name>
    <dbReference type="NCBI Taxonomy" id="2993939"/>
    <lineage>
        <taxon>Bacteria</taxon>
        <taxon>Pseudomonadati</taxon>
        <taxon>Bacteroidota</taxon>
        <taxon>Flavobacteriia</taxon>
        <taxon>Flavobacteriales</taxon>
        <taxon>Flavobacteriaceae</taxon>
        <taxon>Lentiprolixibacter</taxon>
    </lineage>
</organism>
<keyword evidence="1" id="KW-0812">Transmembrane</keyword>
<reference evidence="3" key="1">
    <citation type="submission" date="2022-11" db="EMBL/GenBank/DDBJ databases">
        <title>The characterization of three novel Bacteroidetes species and genomic analysis of their roles in tidal elemental geochemical cycles.</title>
        <authorList>
            <person name="Ma K.-J."/>
        </authorList>
    </citation>
    <scope>NUCLEOTIDE SEQUENCE</scope>
    <source>
        <strain evidence="3">M415</strain>
    </source>
</reference>
<protein>
    <submittedName>
        <fullName evidence="3">CPBP family intramembrane metalloprotease</fullName>
    </submittedName>
</protein>
<evidence type="ECO:0000256" key="1">
    <source>
        <dbReference type="SAM" id="Phobius"/>
    </source>
</evidence>
<proteinExistence type="predicted"/>
<keyword evidence="3" id="KW-0378">Hydrolase</keyword>
<dbReference type="InterPro" id="IPR003675">
    <property type="entry name" value="Rce1/LyrA-like_dom"/>
</dbReference>
<feature type="transmembrane region" description="Helical" evidence="1">
    <location>
        <begin position="162"/>
        <end position="180"/>
    </location>
</feature>
<feature type="transmembrane region" description="Helical" evidence="1">
    <location>
        <begin position="40"/>
        <end position="58"/>
    </location>
</feature>
<evidence type="ECO:0000313" key="4">
    <source>
        <dbReference type="Proteomes" id="UP001207116"/>
    </source>
</evidence>
<evidence type="ECO:0000259" key="2">
    <source>
        <dbReference type="Pfam" id="PF02517"/>
    </source>
</evidence>
<dbReference type="GO" id="GO:0080120">
    <property type="term" value="P:CAAX-box protein maturation"/>
    <property type="evidence" value="ECO:0007669"/>
    <property type="project" value="UniProtKB-ARBA"/>
</dbReference>
<keyword evidence="1" id="KW-0472">Membrane</keyword>
<comment type="caution">
    <text evidence="3">The sequence shown here is derived from an EMBL/GenBank/DDBJ whole genome shotgun (WGS) entry which is preliminary data.</text>
</comment>
<dbReference type="GO" id="GO:0004175">
    <property type="term" value="F:endopeptidase activity"/>
    <property type="evidence" value="ECO:0007669"/>
    <property type="project" value="UniProtKB-ARBA"/>
</dbReference>
<dbReference type="AlphaFoldDB" id="A0AAE3MJJ4"/>
<keyword evidence="4" id="KW-1185">Reference proteome</keyword>